<reference evidence="1 2" key="1">
    <citation type="submission" date="2023-05" db="EMBL/GenBank/DDBJ databases">
        <title>B98-5 Cell Line De Novo Hybrid Assembly: An Optical Mapping Approach.</title>
        <authorList>
            <person name="Kananen K."/>
            <person name="Auerbach J.A."/>
            <person name="Kautto E."/>
            <person name="Blachly J.S."/>
        </authorList>
    </citation>
    <scope>NUCLEOTIDE SEQUENCE [LARGE SCALE GENOMIC DNA]</scope>
    <source>
        <strain evidence="1">B95-8</strain>
        <tissue evidence="1">Cell line</tissue>
    </source>
</reference>
<dbReference type="Proteomes" id="UP001266305">
    <property type="component" value="Unassembled WGS sequence"/>
</dbReference>
<accession>A0ABQ9VUN4</accession>
<comment type="caution">
    <text evidence="1">The sequence shown here is derived from an EMBL/GenBank/DDBJ whole genome shotgun (WGS) entry which is preliminary data.</text>
</comment>
<feature type="non-terminal residue" evidence="1">
    <location>
        <position position="1"/>
    </location>
</feature>
<organism evidence="1 2">
    <name type="scientific">Saguinus oedipus</name>
    <name type="common">Cotton-top tamarin</name>
    <name type="synonym">Oedipomidas oedipus</name>
    <dbReference type="NCBI Taxonomy" id="9490"/>
    <lineage>
        <taxon>Eukaryota</taxon>
        <taxon>Metazoa</taxon>
        <taxon>Chordata</taxon>
        <taxon>Craniata</taxon>
        <taxon>Vertebrata</taxon>
        <taxon>Euteleostomi</taxon>
        <taxon>Mammalia</taxon>
        <taxon>Eutheria</taxon>
        <taxon>Euarchontoglires</taxon>
        <taxon>Primates</taxon>
        <taxon>Haplorrhini</taxon>
        <taxon>Platyrrhini</taxon>
        <taxon>Cebidae</taxon>
        <taxon>Callitrichinae</taxon>
        <taxon>Saguinus</taxon>
    </lineage>
</organism>
<dbReference type="EMBL" id="JASSZA010000004">
    <property type="protein sequence ID" value="KAK2113101.1"/>
    <property type="molecule type" value="Genomic_DNA"/>
</dbReference>
<proteinExistence type="predicted"/>
<gene>
    <name evidence="1" type="ORF">P7K49_007367</name>
</gene>
<evidence type="ECO:0000313" key="1">
    <source>
        <dbReference type="EMBL" id="KAK2113101.1"/>
    </source>
</evidence>
<sequence length="134" mass="14860">SFRERQRKRSLWSLPLGRWAAAMEGEPPPVEERRRLQEELSEFVESCCRTLEEVTASLGWDLDRGGGGEGRGHGARFGDCWPAVFCGTREIHTGSRGGKGEESPFVCRAAVVARDRRGSTLTSIAVLPPNFGWQ</sequence>
<protein>
    <submittedName>
        <fullName evidence="1">Uncharacterized protein</fullName>
    </submittedName>
</protein>
<evidence type="ECO:0000313" key="2">
    <source>
        <dbReference type="Proteomes" id="UP001266305"/>
    </source>
</evidence>
<name>A0ABQ9VUN4_SAGOE</name>
<keyword evidence="2" id="KW-1185">Reference proteome</keyword>